<dbReference type="Pfam" id="PF00719">
    <property type="entry name" value="Pyrophosphatase"/>
    <property type="match status" value="1"/>
</dbReference>
<reference evidence="13" key="1">
    <citation type="submission" date="2018-10" db="EMBL/GenBank/DDBJ databases">
        <title>Transcriptome assembly of Aceria tosichella (Wheat curl mite) Type 2.</title>
        <authorList>
            <person name="Scully E.D."/>
            <person name="Geib S.M."/>
            <person name="Palmer N.A."/>
            <person name="Gupta A.K."/>
            <person name="Sarath G."/>
            <person name="Tatineni S."/>
        </authorList>
    </citation>
    <scope>NUCLEOTIDE SEQUENCE</scope>
    <source>
        <strain evidence="13">LincolnNE</strain>
    </source>
</reference>
<dbReference type="EC" id="3.6.1.1" evidence="4"/>
<dbReference type="PANTHER" id="PTHR10286">
    <property type="entry name" value="INORGANIC PYROPHOSPHATASE"/>
    <property type="match status" value="1"/>
</dbReference>
<dbReference type="Gene3D" id="3.90.80.10">
    <property type="entry name" value="Inorganic pyrophosphatase"/>
    <property type="match status" value="1"/>
</dbReference>
<evidence type="ECO:0000313" key="13">
    <source>
        <dbReference type="EMBL" id="MDE48842.1"/>
    </source>
</evidence>
<dbReference type="CDD" id="cd00412">
    <property type="entry name" value="pyrophosphatase"/>
    <property type="match status" value="1"/>
</dbReference>
<comment type="subcellular location">
    <subcellularLocation>
        <location evidence="2">Cytoplasm</location>
    </subcellularLocation>
</comment>
<feature type="transmembrane region" description="Helical" evidence="11">
    <location>
        <begin position="12"/>
        <end position="34"/>
    </location>
</feature>
<evidence type="ECO:0000256" key="2">
    <source>
        <dbReference type="ARBA" id="ARBA00004496"/>
    </source>
</evidence>
<evidence type="ECO:0000256" key="5">
    <source>
        <dbReference type="ARBA" id="ARBA00022490"/>
    </source>
</evidence>
<comment type="cofactor">
    <cofactor evidence="1">
        <name>Mg(2+)</name>
        <dbReference type="ChEBI" id="CHEBI:18420"/>
    </cofactor>
</comment>
<evidence type="ECO:0000256" key="10">
    <source>
        <dbReference type="ARBA" id="ARBA00040300"/>
    </source>
</evidence>
<dbReference type="SUPFAM" id="SSF50324">
    <property type="entry name" value="Inorganic pyrophosphatase"/>
    <property type="match status" value="1"/>
</dbReference>
<keyword evidence="11" id="KW-0472">Membrane</keyword>
<evidence type="ECO:0000256" key="7">
    <source>
        <dbReference type="ARBA" id="ARBA00022801"/>
    </source>
</evidence>
<evidence type="ECO:0000256" key="8">
    <source>
        <dbReference type="ARBA" id="ARBA00022842"/>
    </source>
</evidence>
<organism evidence="13">
    <name type="scientific">Aceria tosichella</name>
    <name type="common">wheat curl mite</name>
    <dbReference type="NCBI Taxonomy" id="561515"/>
    <lineage>
        <taxon>Eukaryota</taxon>
        <taxon>Metazoa</taxon>
        <taxon>Ecdysozoa</taxon>
        <taxon>Arthropoda</taxon>
        <taxon>Chelicerata</taxon>
        <taxon>Arachnida</taxon>
        <taxon>Acari</taxon>
        <taxon>Acariformes</taxon>
        <taxon>Trombidiformes</taxon>
        <taxon>Prostigmata</taxon>
        <taxon>Eupodina</taxon>
        <taxon>Eriophyoidea</taxon>
        <taxon>Eriophyidae</taxon>
        <taxon>Eriophyinae</taxon>
        <taxon>Aceriini</taxon>
        <taxon>Aceria</taxon>
    </lineage>
</organism>
<accession>A0A6G1SFU6</accession>
<dbReference type="EMBL" id="GGYP01004071">
    <property type="protein sequence ID" value="MDE48842.1"/>
    <property type="molecule type" value="Transcribed_RNA"/>
</dbReference>
<keyword evidence="5" id="KW-0963">Cytoplasm</keyword>
<gene>
    <name evidence="13" type="primary">Nurf-38_1</name>
    <name evidence="12" type="synonym">Nurf-38_0</name>
    <name evidence="12" type="ORF">g.15095</name>
    <name evidence="13" type="ORF">g.15096</name>
</gene>
<evidence type="ECO:0000256" key="6">
    <source>
        <dbReference type="ARBA" id="ARBA00022723"/>
    </source>
</evidence>
<comment type="similarity">
    <text evidence="3">Belongs to the PPase family.</text>
</comment>
<sequence>MTLRSLSNNTNRLVSLSLPLIGILLIVLSARLFIPSSSPDNIMIRNSTNSLKSLASKARSRMYSTVEKGTASSGDYRLFFKNSDGKIVSPFHDIPLVAGTQENGHRLYNMVVEIPRWTQAKMEIATKEPMNPIKQDVKKGKLRYVHNCFPYHGYIWNYGALPQTWENPSFQDPHTNAKGDNDPIDVCEIGSLTLRRGQVVPVKVLGVMALIDDGETDWKLIVIKADDPLAGKLNDIDDVEQHMPGLMKATHDWFKIYKIPDGKPPNTFAFNGQAKNAEFARKIIDETHAQWKELMKNSKHELSLDNTSVDHSAAKMTPAAAEDVLLKQAAFCQGKGLSEEERDELAKVHYVRV</sequence>
<protein>
    <recommendedName>
        <fullName evidence="10">Inorganic pyrophosphatase</fullName>
        <ecNumber evidence="4">3.6.1.1</ecNumber>
    </recommendedName>
    <alternativeName>
        <fullName evidence="9">Pyrophosphate phospho-hydrolase</fullName>
    </alternativeName>
</protein>
<keyword evidence="8" id="KW-0460">Magnesium</keyword>
<dbReference type="GO" id="GO:0006796">
    <property type="term" value="P:phosphate-containing compound metabolic process"/>
    <property type="evidence" value="ECO:0007669"/>
    <property type="project" value="InterPro"/>
</dbReference>
<keyword evidence="11" id="KW-0812">Transmembrane</keyword>
<dbReference type="GO" id="GO:0004427">
    <property type="term" value="F:inorganic diphosphate phosphatase activity"/>
    <property type="evidence" value="ECO:0007669"/>
    <property type="project" value="UniProtKB-EC"/>
</dbReference>
<dbReference type="GO" id="GO:0000287">
    <property type="term" value="F:magnesium ion binding"/>
    <property type="evidence" value="ECO:0007669"/>
    <property type="project" value="InterPro"/>
</dbReference>
<evidence type="ECO:0000256" key="11">
    <source>
        <dbReference type="SAM" id="Phobius"/>
    </source>
</evidence>
<proteinExistence type="inferred from homology"/>
<keyword evidence="7" id="KW-0378">Hydrolase</keyword>
<evidence type="ECO:0000256" key="3">
    <source>
        <dbReference type="ARBA" id="ARBA00006220"/>
    </source>
</evidence>
<keyword evidence="6" id="KW-0479">Metal-binding</keyword>
<dbReference type="GO" id="GO:0005737">
    <property type="term" value="C:cytoplasm"/>
    <property type="evidence" value="ECO:0007669"/>
    <property type="project" value="UniProtKB-SubCell"/>
</dbReference>
<evidence type="ECO:0000256" key="9">
    <source>
        <dbReference type="ARBA" id="ARBA00032535"/>
    </source>
</evidence>
<dbReference type="EMBL" id="GGYP01000609">
    <property type="protein sequence ID" value="MDE45380.1"/>
    <property type="molecule type" value="Transcribed_RNA"/>
</dbReference>
<evidence type="ECO:0000256" key="4">
    <source>
        <dbReference type="ARBA" id="ARBA00012146"/>
    </source>
</evidence>
<evidence type="ECO:0000256" key="1">
    <source>
        <dbReference type="ARBA" id="ARBA00001946"/>
    </source>
</evidence>
<dbReference type="PROSITE" id="PS00387">
    <property type="entry name" value="PPASE"/>
    <property type="match status" value="1"/>
</dbReference>
<name>A0A6G1SFU6_9ACAR</name>
<dbReference type="InterPro" id="IPR008162">
    <property type="entry name" value="Pyrophosphatase"/>
</dbReference>
<dbReference type="AlphaFoldDB" id="A0A6G1SFU6"/>
<dbReference type="InterPro" id="IPR036649">
    <property type="entry name" value="Pyrophosphatase_sf"/>
</dbReference>
<evidence type="ECO:0000313" key="12">
    <source>
        <dbReference type="EMBL" id="MDE45380.1"/>
    </source>
</evidence>
<dbReference type="FunFam" id="3.90.80.10:FF:000004">
    <property type="entry name" value="Inorganic pyrophosphatase"/>
    <property type="match status" value="1"/>
</dbReference>
<keyword evidence="11" id="KW-1133">Transmembrane helix</keyword>